<evidence type="ECO:0000313" key="1">
    <source>
        <dbReference type="EMBL" id="DAD87195.1"/>
    </source>
</evidence>
<organism evidence="1">
    <name type="scientific">Siphoviridae sp. ctuUw41</name>
    <dbReference type="NCBI Taxonomy" id="2826503"/>
    <lineage>
        <taxon>Viruses</taxon>
        <taxon>Duplodnaviria</taxon>
        <taxon>Heunggongvirae</taxon>
        <taxon>Uroviricota</taxon>
        <taxon>Caudoviricetes</taxon>
    </lineage>
</organism>
<proteinExistence type="predicted"/>
<accession>A0A8S5MZ95</accession>
<sequence>MWRIVIGFVEIVNKSKRRIRTKDMCGFWIEINDRIRSQGL</sequence>
<protein>
    <submittedName>
        <fullName evidence="1">Uncharacterized protein</fullName>
    </submittedName>
</protein>
<name>A0A8S5MZ95_9CAUD</name>
<reference evidence="1" key="1">
    <citation type="journal article" date="2021" name="Proc. Natl. Acad. Sci. U.S.A.">
        <title>A Catalog of Tens of Thousands of Viruses from Human Metagenomes Reveals Hidden Associations with Chronic Diseases.</title>
        <authorList>
            <person name="Tisza M.J."/>
            <person name="Buck C.B."/>
        </authorList>
    </citation>
    <scope>NUCLEOTIDE SEQUENCE</scope>
    <source>
        <strain evidence="1">CtuUw41</strain>
    </source>
</reference>
<dbReference type="EMBL" id="BK015017">
    <property type="protein sequence ID" value="DAD87195.1"/>
    <property type="molecule type" value="Genomic_DNA"/>
</dbReference>